<evidence type="ECO:0000313" key="4">
    <source>
        <dbReference type="Proteomes" id="UP000694843"/>
    </source>
</evidence>
<evidence type="ECO:0000259" key="2">
    <source>
        <dbReference type="PROSITE" id="PS50404"/>
    </source>
</evidence>
<dbReference type="InterPro" id="IPR004045">
    <property type="entry name" value="Glutathione_S-Trfase_N"/>
</dbReference>
<comment type="subunit">
    <text evidence="1">Homodimer.</text>
</comment>
<dbReference type="SUPFAM" id="SSF52833">
    <property type="entry name" value="Thioredoxin-like"/>
    <property type="match status" value="1"/>
</dbReference>
<dbReference type="SFLD" id="SFLDG00358">
    <property type="entry name" value="Main_(cytGST)"/>
    <property type="match status" value="1"/>
</dbReference>
<dbReference type="AlphaFoldDB" id="A0A8B7NJD4"/>
<dbReference type="FunFam" id="1.20.1050.10:FF:000007">
    <property type="entry name" value="Glutathione S-transferase 1-1"/>
    <property type="match status" value="1"/>
</dbReference>
<sequence length="239" mass="27936">MAWLSTEFYFYKASAPCRAVWMTIKHLKVEVDEKEVDLLKAETKRPWFLRMNPFHCLPTIRDCKYVIWESRAIMQYLCNKYCTPENQHLYPTEPEQRGTVDRLLFFDMGTLTYAIKEYFRPKQFEGLPPDAEKENLLKQSLDYLDGVLETVEGGYLTGDKLTIADLAVLASLTELDAMGYAYKCYGNVTRWSNKLREQLPYYKDCCLQGIEMTKARIKQVEEDLKIQAEKERKASSGKK</sequence>
<dbReference type="InterPro" id="IPR036282">
    <property type="entry name" value="Glutathione-S-Trfase_C_sf"/>
</dbReference>
<dbReference type="PROSITE" id="PS50404">
    <property type="entry name" value="GST_NTER"/>
    <property type="match status" value="1"/>
</dbReference>
<evidence type="ECO:0000256" key="1">
    <source>
        <dbReference type="ARBA" id="ARBA00011738"/>
    </source>
</evidence>
<name>A0A8B7NJD4_HYAAZ</name>
<protein>
    <submittedName>
        <fullName evidence="5">Glutathione S-transferase 1-like isoform X2</fullName>
    </submittedName>
</protein>
<reference evidence="5" key="1">
    <citation type="submission" date="2025-08" db="UniProtKB">
        <authorList>
            <consortium name="RefSeq"/>
        </authorList>
    </citation>
    <scope>IDENTIFICATION</scope>
    <source>
        <tissue evidence="5">Whole organism</tissue>
    </source>
</reference>
<dbReference type="GeneID" id="108670775"/>
<feature type="domain" description="GST N-terminal" evidence="2">
    <location>
        <begin position="4"/>
        <end position="85"/>
    </location>
</feature>
<dbReference type="SUPFAM" id="SSF47616">
    <property type="entry name" value="GST C-terminal domain-like"/>
    <property type="match status" value="1"/>
</dbReference>
<dbReference type="InterPro" id="IPR040079">
    <property type="entry name" value="Glutathione_S-Trfase"/>
</dbReference>
<dbReference type="PANTHER" id="PTHR43969:SF9">
    <property type="entry name" value="GLUTATHIONE S TRANSFERASE D10, ISOFORM A-RELATED"/>
    <property type="match status" value="1"/>
</dbReference>
<dbReference type="Gene3D" id="3.40.30.10">
    <property type="entry name" value="Glutaredoxin"/>
    <property type="match status" value="1"/>
</dbReference>
<dbReference type="RefSeq" id="XP_018013757.1">
    <property type="nucleotide sequence ID" value="XM_018158268.2"/>
</dbReference>
<dbReference type="GO" id="GO:0006749">
    <property type="term" value="P:glutathione metabolic process"/>
    <property type="evidence" value="ECO:0007669"/>
    <property type="project" value="TreeGrafter"/>
</dbReference>
<dbReference type="Proteomes" id="UP000694843">
    <property type="component" value="Unplaced"/>
</dbReference>
<feature type="domain" description="GST C-terminal" evidence="3">
    <location>
        <begin position="93"/>
        <end position="220"/>
    </location>
</feature>
<keyword evidence="4" id="KW-1185">Reference proteome</keyword>
<proteinExistence type="predicted"/>
<dbReference type="SFLD" id="SFLDS00019">
    <property type="entry name" value="Glutathione_Transferase_(cytos"/>
    <property type="match status" value="1"/>
</dbReference>
<dbReference type="CDD" id="cd03177">
    <property type="entry name" value="GST_C_Delta_Epsilon"/>
    <property type="match status" value="1"/>
</dbReference>
<gene>
    <name evidence="5" type="primary">LOC108670775</name>
</gene>
<dbReference type="Pfam" id="PF14497">
    <property type="entry name" value="GST_C_3"/>
    <property type="match status" value="1"/>
</dbReference>
<dbReference type="InterPro" id="IPR010987">
    <property type="entry name" value="Glutathione-S-Trfase_C-like"/>
</dbReference>
<dbReference type="FunFam" id="3.40.30.10:FF:000034">
    <property type="entry name" value="glutathione S-transferase 1"/>
    <property type="match status" value="1"/>
</dbReference>
<dbReference type="InterPro" id="IPR004046">
    <property type="entry name" value="GST_C"/>
</dbReference>
<dbReference type="PANTHER" id="PTHR43969">
    <property type="entry name" value="GLUTATHIONE S TRANSFERASE D10, ISOFORM A-RELATED"/>
    <property type="match status" value="1"/>
</dbReference>
<dbReference type="OrthoDB" id="2309723at2759"/>
<evidence type="ECO:0000313" key="5">
    <source>
        <dbReference type="RefSeq" id="XP_018013757.1"/>
    </source>
</evidence>
<dbReference type="Gene3D" id="1.20.1050.10">
    <property type="match status" value="1"/>
</dbReference>
<dbReference type="GO" id="GO:0004364">
    <property type="term" value="F:glutathione transferase activity"/>
    <property type="evidence" value="ECO:0007669"/>
    <property type="project" value="TreeGrafter"/>
</dbReference>
<dbReference type="SFLD" id="SFLDG01153">
    <property type="entry name" value="Main.4:_Theta-like"/>
    <property type="match status" value="1"/>
</dbReference>
<accession>A0A8B7NJD4</accession>
<dbReference type="PROSITE" id="PS50405">
    <property type="entry name" value="GST_CTER"/>
    <property type="match status" value="1"/>
</dbReference>
<dbReference type="Pfam" id="PF02798">
    <property type="entry name" value="GST_N"/>
    <property type="match status" value="1"/>
</dbReference>
<organism evidence="4 5">
    <name type="scientific">Hyalella azteca</name>
    <name type="common">Amphipod</name>
    <dbReference type="NCBI Taxonomy" id="294128"/>
    <lineage>
        <taxon>Eukaryota</taxon>
        <taxon>Metazoa</taxon>
        <taxon>Ecdysozoa</taxon>
        <taxon>Arthropoda</taxon>
        <taxon>Crustacea</taxon>
        <taxon>Multicrustacea</taxon>
        <taxon>Malacostraca</taxon>
        <taxon>Eumalacostraca</taxon>
        <taxon>Peracarida</taxon>
        <taxon>Amphipoda</taxon>
        <taxon>Senticaudata</taxon>
        <taxon>Talitrida</taxon>
        <taxon>Talitroidea</taxon>
        <taxon>Hyalellidae</taxon>
        <taxon>Hyalella</taxon>
    </lineage>
</organism>
<dbReference type="InterPro" id="IPR036249">
    <property type="entry name" value="Thioredoxin-like_sf"/>
</dbReference>
<evidence type="ECO:0000259" key="3">
    <source>
        <dbReference type="PROSITE" id="PS50405"/>
    </source>
</evidence>